<keyword evidence="2" id="KW-1185">Reference proteome</keyword>
<reference evidence="1" key="2">
    <citation type="journal article" date="2022" name="New Phytol.">
        <title>Evolutionary transition to the ectomycorrhizal habit in the genomes of a hyperdiverse lineage of mushroom-forming fungi.</title>
        <authorList>
            <person name="Looney B."/>
            <person name="Miyauchi S."/>
            <person name="Morin E."/>
            <person name="Drula E."/>
            <person name="Courty P.E."/>
            <person name="Kohler A."/>
            <person name="Kuo A."/>
            <person name="LaButti K."/>
            <person name="Pangilinan J."/>
            <person name="Lipzen A."/>
            <person name="Riley R."/>
            <person name="Andreopoulos W."/>
            <person name="He G."/>
            <person name="Johnson J."/>
            <person name="Nolan M."/>
            <person name="Tritt A."/>
            <person name="Barry K.W."/>
            <person name="Grigoriev I.V."/>
            <person name="Nagy L.G."/>
            <person name="Hibbett D."/>
            <person name="Henrissat B."/>
            <person name="Matheny P.B."/>
            <person name="Labbe J."/>
            <person name="Martin F.M."/>
        </authorList>
    </citation>
    <scope>NUCLEOTIDE SEQUENCE</scope>
    <source>
        <strain evidence="1">HHB10654</strain>
    </source>
</reference>
<accession>A0ACB8SZ30</accession>
<reference evidence="1" key="1">
    <citation type="submission" date="2021-03" db="EMBL/GenBank/DDBJ databases">
        <authorList>
            <consortium name="DOE Joint Genome Institute"/>
            <person name="Ahrendt S."/>
            <person name="Looney B.P."/>
            <person name="Miyauchi S."/>
            <person name="Morin E."/>
            <person name="Drula E."/>
            <person name="Courty P.E."/>
            <person name="Chicoki N."/>
            <person name="Fauchery L."/>
            <person name="Kohler A."/>
            <person name="Kuo A."/>
            <person name="Labutti K."/>
            <person name="Pangilinan J."/>
            <person name="Lipzen A."/>
            <person name="Riley R."/>
            <person name="Andreopoulos W."/>
            <person name="He G."/>
            <person name="Johnson J."/>
            <person name="Barry K.W."/>
            <person name="Grigoriev I.V."/>
            <person name="Nagy L."/>
            <person name="Hibbett D."/>
            <person name="Henrissat B."/>
            <person name="Matheny P.B."/>
            <person name="Labbe J."/>
            <person name="Martin F."/>
        </authorList>
    </citation>
    <scope>NUCLEOTIDE SEQUENCE</scope>
    <source>
        <strain evidence="1">HHB10654</strain>
    </source>
</reference>
<organism evidence="1 2">
    <name type="scientific">Artomyces pyxidatus</name>
    <dbReference type="NCBI Taxonomy" id="48021"/>
    <lineage>
        <taxon>Eukaryota</taxon>
        <taxon>Fungi</taxon>
        <taxon>Dikarya</taxon>
        <taxon>Basidiomycota</taxon>
        <taxon>Agaricomycotina</taxon>
        <taxon>Agaricomycetes</taxon>
        <taxon>Russulales</taxon>
        <taxon>Auriscalpiaceae</taxon>
        <taxon>Artomyces</taxon>
    </lineage>
</organism>
<evidence type="ECO:0000313" key="1">
    <source>
        <dbReference type="EMBL" id="KAI0061111.1"/>
    </source>
</evidence>
<proteinExistence type="predicted"/>
<sequence>MGEDEAGAGPEPRSVRSETHRGLLCCCGGGSIQGSDFLRGKRREQETVRSCSQWFEGRGGGCSRNFPAIALGHPRHFSVLSPALSQVRSQAACSRACAGPSLDRVPVRRLCSQKFRPNRHETAHTISNHHALPGGCPSFAARQICFFRSFQDISPNRPRMRPGRHLAFQGRFPHYPALRGRGRVLPLLRDA</sequence>
<dbReference type="EMBL" id="MU277214">
    <property type="protein sequence ID" value="KAI0061111.1"/>
    <property type="molecule type" value="Genomic_DNA"/>
</dbReference>
<comment type="caution">
    <text evidence="1">The sequence shown here is derived from an EMBL/GenBank/DDBJ whole genome shotgun (WGS) entry which is preliminary data.</text>
</comment>
<dbReference type="Proteomes" id="UP000814140">
    <property type="component" value="Unassembled WGS sequence"/>
</dbReference>
<gene>
    <name evidence="1" type="ORF">BV25DRAFT_793876</name>
</gene>
<evidence type="ECO:0000313" key="2">
    <source>
        <dbReference type="Proteomes" id="UP000814140"/>
    </source>
</evidence>
<name>A0ACB8SZ30_9AGAM</name>
<protein>
    <submittedName>
        <fullName evidence="1">Uncharacterized protein</fullName>
    </submittedName>
</protein>